<protein>
    <submittedName>
        <fullName evidence="2">GG13501</fullName>
    </submittedName>
</protein>
<organism evidence="2 3">
    <name type="scientific">Drosophila erecta</name>
    <name type="common">Fruit fly</name>
    <dbReference type="NCBI Taxonomy" id="7220"/>
    <lineage>
        <taxon>Eukaryota</taxon>
        <taxon>Metazoa</taxon>
        <taxon>Ecdysozoa</taxon>
        <taxon>Arthropoda</taxon>
        <taxon>Hexapoda</taxon>
        <taxon>Insecta</taxon>
        <taxon>Pterygota</taxon>
        <taxon>Neoptera</taxon>
        <taxon>Endopterygota</taxon>
        <taxon>Diptera</taxon>
        <taxon>Brachycera</taxon>
        <taxon>Muscomorpha</taxon>
        <taxon>Ephydroidea</taxon>
        <taxon>Drosophilidae</taxon>
        <taxon>Drosophila</taxon>
        <taxon>Sophophora</taxon>
    </lineage>
</organism>
<feature type="region of interest" description="Disordered" evidence="1">
    <location>
        <begin position="18"/>
        <end position="95"/>
    </location>
</feature>
<feature type="compositionally biased region" description="Acidic residues" evidence="1">
    <location>
        <begin position="43"/>
        <end position="55"/>
    </location>
</feature>
<dbReference type="EMBL" id="CH954181">
    <property type="protein sequence ID" value="EDV48045.1"/>
    <property type="molecule type" value="Genomic_DNA"/>
</dbReference>
<name>B3P2M3_DROER</name>
<keyword evidence="3" id="KW-1185">Reference proteome</keyword>
<dbReference type="Proteomes" id="UP000008711">
    <property type="component" value="Unassembled WGS sequence"/>
</dbReference>
<gene>
    <name evidence="2" type="primary">Dere\GG13501</name>
    <name evidence="2" type="ORF">Dere_GG13501</name>
</gene>
<dbReference type="AlphaFoldDB" id="B3P2M3"/>
<feature type="compositionally biased region" description="Polar residues" evidence="1">
    <location>
        <begin position="23"/>
        <end position="39"/>
    </location>
</feature>
<evidence type="ECO:0000313" key="3">
    <source>
        <dbReference type="Proteomes" id="UP000008711"/>
    </source>
</evidence>
<reference evidence="2 3" key="1">
    <citation type="journal article" date="2007" name="Nature">
        <title>Evolution of genes and genomes on the Drosophila phylogeny.</title>
        <authorList>
            <consortium name="Drosophila 12 Genomes Consortium"/>
            <person name="Clark A.G."/>
            <person name="Eisen M.B."/>
            <person name="Smith D.R."/>
            <person name="Bergman C.M."/>
            <person name="Oliver B."/>
            <person name="Markow T.A."/>
            <person name="Kaufman T.C."/>
            <person name="Kellis M."/>
            <person name="Gelbart W."/>
            <person name="Iyer V.N."/>
            <person name="Pollard D.A."/>
            <person name="Sackton T.B."/>
            <person name="Larracuente A.M."/>
            <person name="Singh N.D."/>
            <person name="Abad J.P."/>
            <person name="Abt D.N."/>
            <person name="Adryan B."/>
            <person name="Aguade M."/>
            <person name="Akashi H."/>
            <person name="Anderson W.W."/>
            <person name="Aquadro C.F."/>
            <person name="Ardell D.H."/>
            <person name="Arguello R."/>
            <person name="Artieri C.G."/>
            <person name="Barbash D.A."/>
            <person name="Barker D."/>
            <person name="Barsanti P."/>
            <person name="Batterham P."/>
            <person name="Batzoglou S."/>
            <person name="Begun D."/>
            <person name="Bhutkar A."/>
            <person name="Blanco E."/>
            <person name="Bosak S.A."/>
            <person name="Bradley R.K."/>
            <person name="Brand A.D."/>
            <person name="Brent M.R."/>
            <person name="Brooks A.N."/>
            <person name="Brown R.H."/>
            <person name="Butlin R.K."/>
            <person name="Caggese C."/>
            <person name="Calvi B.R."/>
            <person name="Bernardo de Carvalho A."/>
            <person name="Caspi A."/>
            <person name="Castrezana S."/>
            <person name="Celniker S.E."/>
            <person name="Chang J.L."/>
            <person name="Chapple C."/>
            <person name="Chatterji S."/>
            <person name="Chinwalla A."/>
            <person name="Civetta A."/>
            <person name="Clifton S.W."/>
            <person name="Comeron J.M."/>
            <person name="Costello J.C."/>
            <person name="Coyne J.A."/>
            <person name="Daub J."/>
            <person name="David R.G."/>
            <person name="Delcher A.L."/>
            <person name="Delehaunty K."/>
            <person name="Do C.B."/>
            <person name="Ebling H."/>
            <person name="Edwards K."/>
            <person name="Eickbush T."/>
            <person name="Evans J.D."/>
            <person name="Filipski A."/>
            <person name="Findeiss S."/>
            <person name="Freyhult E."/>
            <person name="Fulton L."/>
            <person name="Fulton R."/>
            <person name="Garcia A.C."/>
            <person name="Gardiner A."/>
            <person name="Garfield D.A."/>
            <person name="Garvin B.E."/>
            <person name="Gibson G."/>
            <person name="Gilbert D."/>
            <person name="Gnerre S."/>
            <person name="Godfrey J."/>
            <person name="Good R."/>
            <person name="Gotea V."/>
            <person name="Gravely B."/>
            <person name="Greenberg A.J."/>
            <person name="Griffiths-Jones S."/>
            <person name="Gross S."/>
            <person name="Guigo R."/>
            <person name="Gustafson E.A."/>
            <person name="Haerty W."/>
            <person name="Hahn M.W."/>
            <person name="Halligan D.L."/>
            <person name="Halpern A.L."/>
            <person name="Halter G.M."/>
            <person name="Han M.V."/>
            <person name="Heger A."/>
            <person name="Hillier L."/>
            <person name="Hinrichs A.S."/>
            <person name="Holmes I."/>
            <person name="Hoskins R.A."/>
            <person name="Hubisz M.J."/>
            <person name="Hultmark D."/>
            <person name="Huntley M.A."/>
            <person name="Jaffe D.B."/>
            <person name="Jagadeeshan S."/>
            <person name="Jeck W.R."/>
            <person name="Johnson J."/>
            <person name="Jones C.D."/>
            <person name="Jordan W.C."/>
            <person name="Karpen G.H."/>
            <person name="Kataoka E."/>
            <person name="Keightley P.D."/>
            <person name="Kheradpour P."/>
            <person name="Kirkness E.F."/>
            <person name="Koerich L.B."/>
            <person name="Kristiansen K."/>
            <person name="Kudrna D."/>
            <person name="Kulathinal R.J."/>
            <person name="Kumar S."/>
            <person name="Kwok R."/>
            <person name="Lander E."/>
            <person name="Langley C.H."/>
            <person name="Lapoint R."/>
            <person name="Lazzaro B.P."/>
            <person name="Lee S.J."/>
            <person name="Levesque L."/>
            <person name="Li R."/>
            <person name="Lin C.F."/>
            <person name="Lin M.F."/>
            <person name="Lindblad-Toh K."/>
            <person name="Llopart A."/>
            <person name="Long M."/>
            <person name="Low L."/>
            <person name="Lozovsky E."/>
            <person name="Lu J."/>
            <person name="Luo M."/>
            <person name="Machado C.A."/>
            <person name="Makalowski W."/>
            <person name="Marzo M."/>
            <person name="Matsuda M."/>
            <person name="Matzkin L."/>
            <person name="McAllister B."/>
            <person name="McBride C.S."/>
            <person name="McKernan B."/>
            <person name="McKernan K."/>
            <person name="Mendez-Lago M."/>
            <person name="Minx P."/>
            <person name="Mollenhauer M.U."/>
            <person name="Montooth K."/>
            <person name="Mount S.M."/>
            <person name="Mu X."/>
            <person name="Myers E."/>
            <person name="Negre B."/>
            <person name="Newfeld S."/>
            <person name="Nielsen R."/>
            <person name="Noor M.A."/>
            <person name="O'Grady P."/>
            <person name="Pachter L."/>
            <person name="Papaceit M."/>
            <person name="Parisi M.J."/>
            <person name="Parisi M."/>
            <person name="Parts L."/>
            <person name="Pedersen J.S."/>
            <person name="Pesole G."/>
            <person name="Phillippy A.M."/>
            <person name="Ponting C.P."/>
            <person name="Pop M."/>
            <person name="Porcelli D."/>
            <person name="Powell J.R."/>
            <person name="Prohaska S."/>
            <person name="Pruitt K."/>
            <person name="Puig M."/>
            <person name="Quesneville H."/>
            <person name="Ram K.R."/>
            <person name="Rand D."/>
            <person name="Rasmussen M.D."/>
            <person name="Reed L.K."/>
            <person name="Reenan R."/>
            <person name="Reily A."/>
            <person name="Remington K.A."/>
            <person name="Rieger T.T."/>
            <person name="Ritchie M.G."/>
            <person name="Robin C."/>
            <person name="Rogers Y.H."/>
            <person name="Rohde C."/>
            <person name="Rozas J."/>
            <person name="Rubenfield M.J."/>
            <person name="Ruiz A."/>
            <person name="Russo S."/>
            <person name="Salzberg S.L."/>
            <person name="Sanchez-Gracia A."/>
            <person name="Saranga D.J."/>
            <person name="Sato H."/>
            <person name="Schaeffer S.W."/>
            <person name="Schatz M.C."/>
            <person name="Schlenke T."/>
            <person name="Schwartz R."/>
            <person name="Segarra C."/>
            <person name="Singh R.S."/>
            <person name="Sirot L."/>
            <person name="Sirota M."/>
            <person name="Sisneros N.B."/>
            <person name="Smith C.D."/>
            <person name="Smith T.F."/>
            <person name="Spieth J."/>
            <person name="Stage D.E."/>
            <person name="Stark A."/>
            <person name="Stephan W."/>
            <person name="Strausberg R.L."/>
            <person name="Strempel S."/>
            <person name="Sturgill D."/>
            <person name="Sutton G."/>
            <person name="Sutton G.G."/>
            <person name="Tao W."/>
            <person name="Teichmann S."/>
            <person name="Tobari Y.N."/>
            <person name="Tomimura Y."/>
            <person name="Tsolas J.M."/>
            <person name="Valente V.L."/>
            <person name="Venter E."/>
            <person name="Venter J.C."/>
            <person name="Vicario S."/>
            <person name="Vieira F.G."/>
            <person name="Vilella A.J."/>
            <person name="Villasante A."/>
            <person name="Walenz B."/>
            <person name="Wang J."/>
            <person name="Wasserman M."/>
            <person name="Watts T."/>
            <person name="Wilson D."/>
            <person name="Wilson R.K."/>
            <person name="Wing R.A."/>
            <person name="Wolfner M.F."/>
            <person name="Wong A."/>
            <person name="Wong G.K."/>
            <person name="Wu C.I."/>
            <person name="Wu G."/>
            <person name="Yamamoto D."/>
            <person name="Yang H.P."/>
            <person name="Yang S.P."/>
            <person name="Yorke J.A."/>
            <person name="Yoshida K."/>
            <person name="Zdobnov E."/>
            <person name="Zhang P."/>
            <person name="Zhang Y."/>
            <person name="Zimin A.V."/>
            <person name="Baldwin J."/>
            <person name="Abdouelleil A."/>
            <person name="Abdulkadir J."/>
            <person name="Abebe A."/>
            <person name="Abera B."/>
            <person name="Abreu J."/>
            <person name="Acer S.C."/>
            <person name="Aftuck L."/>
            <person name="Alexander A."/>
            <person name="An P."/>
            <person name="Anderson E."/>
            <person name="Anderson S."/>
            <person name="Arachi H."/>
            <person name="Azer M."/>
            <person name="Bachantsang P."/>
            <person name="Barry A."/>
            <person name="Bayul T."/>
            <person name="Berlin A."/>
            <person name="Bessette D."/>
            <person name="Bloom T."/>
            <person name="Blye J."/>
            <person name="Boguslavskiy L."/>
            <person name="Bonnet C."/>
            <person name="Boukhgalter B."/>
            <person name="Bourzgui I."/>
            <person name="Brown A."/>
            <person name="Cahill P."/>
            <person name="Channer S."/>
            <person name="Cheshatsang Y."/>
            <person name="Chuda L."/>
            <person name="Citroen M."/>
            <person name="Collymore A."/>
            <person name="Cooke P."/>
            <person name="Costello M."/>
            <person name="D'Aco K."/>
            <person name="Daza R."/>
            <person name="De Haan G."/>
            <person name="DeGray S."/>
            <person name="DeMaso C."/>
            <person name="Dhargay N."/>
            <person name="Dooley K."/>
            <person name="Dooley E."/>
            <person name="Doricent M."/>
            <person name="Dorje P."/>
            <person name="Dorjee K."/>
            <person name="Dupes A."/>
            <person name="Elong R."/>
            <person name="Falk J."/>
            <person name="Farina A."/>
            <person name="Faro S."/>
            <person name="Ferguson D."/>
            <person name="Fisher S."/>
            <person name="Foley C.D."/>
            <person name="Franke A."/>
            <person name="Friedrich D."/>
            <person name="Gadbois L."/>
            <person name="Gearin G."/>
            <person name="Gearin C.R."/>
            <person name="Giannoukos G."/>
            <person name="Goode T."/>
            <person name="Graham J."/>
            <person name="Grandbois E."/>
            <person name="Grewal S."/>
            <person name="Gyaltsen K."/>
            <person name="Hafez N."/>
            <person name="Hagos B."/>
            <person name="Hall J."/>
            <person name="Henson C."/>
            <person name="Hollinger A."/>
            <person name="Honan T."/>
            <person name="Huard M.D."/>
            <person name="Hughes L."/>
            <person name="Hurhula B."/>
            <person name="Husby M.E."/>
            <person name="Kamat A."/>
            <person name="Kanga B."/>
            <person name="Kashin S."/>
            <person name="Khazanovich D."/>
            <person name="Kisner P."/>
            <person name="Lance K."/>
            <person name="Lara M."/>
            <person name="Lee W."/>
            <person name="Lennon N."/>
            <person name="Letendre F."/>
            <person name="LeVine R."/>
            <person name="Lipovsky A."/>
            <person name="Liu X."/>
            <person name="Liu J."/>
            <person name="Liu S."/>
            <person name="Lokyitsang T."/>
            <person name="Lokyitsang Y."/>
            <person name="Lubonja R."/>
            <person name="Lui A."/>
            <person name="MacDonald P."/>
            <person name="Magnisalis V."/>
            <person name="Maru K."/>
            <person name="Matthews C."/>
            <person name="McCusker W."/>
            <person name="McDonough S."/>
            <person name="Mehta T."/>
            <person name="Meldrim J."/>
            <person name="Meneus L."/>
            <person name="Mihai O."/>
            <person name="Mihalev A."/>
            <person name="Mihova T."/>
            <person name="Mittelman R."/>
            <person name="Mlenga V."/>
            <person name="Montmayeur A."/>
            <person name="Mulrain L."/>
            <person name="Navidi A."/>
            <person name="Naylor J."/>
            <person name="Negash T."/>
            <person name="Nguyen T."/>
            <person name="Nguyen N."/>
            <person name="Nicol R."/>
            <person name="Norbu C."/>
            <person name="Norbu N."/>
            <person name="Novod N."/>
            <person name="O'Neill B."/>
            <person name="Osman S."/>
            <person name="Markiewicz E."/>
            <person name="Oyono O.L."/>
            <person name="Patti C."/>
            <person name="Phunkhang P."/>
            <person name="Pierre F."/>
            <person name="Priest M."/>
            <person name="Raghuraman S."/>
            <person name="Rege F."/>
            <person name="Reyes R."/>
            <person name="Rise C."/>
            <person name="Rogov P."/>
            <person name="Ross K."/>
            <person name="Ryan E."/>
            <person name="Settipalli S."/>
            <person name="Shea T."/>
            <person name="Sherpa N."/>
            <person name="Shi L."/>
            <person name="Shih D."/>
            <person name="Sparrow T."/>
            <person name="Spaulding J."/>
            <person name="Stalker J."/>
            <person name="Stange-Thomann N."/>
            <person name="Stavropoulos S."/>
            <person name="Stone C."/>
            <person name="Strader C."/>
            <person name="Tesfaye S."/>
            <person name="Thomson T."/>
            <person name="Thoulutsang Y."/>
            <person name="Thoulutsang D."/>
            <person name="Topham K."/>
            <person name="Topping I."/>
            <person name="Tsamla T."/>
            <person name="Vassiliev H."/>
            <person name="Vo A."/>
            <person name="Wangchuk T."/>
            <person name="Wangdi T."/>
            <person name="Weiand M."/>
            <person name="Wilkinson J."/>
            <person name="Wilson A."/>
            <person name="Yadav S."/>
            <person name="Young G."/>
            <person name="Yu Q."/>
            <person name="Zembek L."/>
            <person name="Zhong D."/>
            <person name="Zimmer A."/>
            <person name="Zwirko Z."/>
            <person name="Jaffe D.B."/>
            <person name="Alvarez P."/>
            <person name="Brockman W."/>
            <person name="Butler J."/>
            <person name="Chin C."/>
            <person name="Gnerre S."/>
            <person name="Grabherr M."/>
            <person name="Kleber M."/>
            <person name="Mauceli E."/>
            <person name="MacCallum I."/>
        </authorList>
    </citation>
    <scope>NUCLEOTIDE SEQUENCE [LARGE SCALE GENOMIC DNA]</scope>
    <source>
        <strain evidence="2 3">TSC#14021-0224.01</strain>
    </source>
</reference>
<sequence length="95" mass="10316">MMLMDFYCPLFTEGQGRIAGPGCSTQGADWTTSPPLKNQTKCEDDDDDDDGGGDEDMQKEWHVGGDGYGRGRGKPSCESRAHSLPFPPVKDSMCP</sequence>
<reference evidence="2 3" key="2">
    <citation type="journal article" date="2008" name="Bioinformatics">
        <title>Assembly reconciliation.</title>
        <authorList>
            <person name="Zimin A.V."/>
            <person name="Smith D.R."/>
            <person name="Sutton G."/>
            <person name="Yorke J.A."/>
        </authorList>
    </citation>
    <scope>NUCLEOTIDE SEQUENCE [LARGE SCALE GENOMIC DNA]</scope>
    <source>
        <strain evidence="2 3">TSC#14021-0224.01</strain>
    </source>
</reference>
<accession>B3P2M3</accession>
<dbReference type="HOGENOM" id="CLU_2374951_0_0_1"/>
<proteinExistence type="predicted"/>
<evidence type="ECO:0000256" key="1">
    <source>
        <dbReference type="SAM" id="MobiDB-lite"/>
    </source>
</evidence>
<evidence type="ECO:0000313" key="2">
    <source>
        <dbReference type="EMBL" id="EDV48045.1"/>
    </source>
</evidence>